<evidence type="ECO:0000313" key="3">
    <source>
        <dbReference type="Proteomes" id="UP000295781"/>
    </source>
</evidence>
<feature type="region of interest" description="Disordered" evidence="1">
    <location>
        <begin position="1"/>
        <end position="32"/>
    </location>
</feature>
<gene>
    <name evidence="2" type="ORF">SOCEGT47_046560</name>
</gene>
<reference evidence="2 3" key="1">
    <citation type="submission" date="2015-09" db="EMBL/GenBank/DDBJ databases">
        <title>Sorangium comparison.</title>
        <authorList>
            <person name="Zaburannyi N."/>
            <person name="Bunk B."/>
            <person name="Overmann J."/>
            <person name="Mueller R."/>
        </authorList>
    </citation>
    <scope>NUCLEOTIDE SEQUENCE [LARGE SCALE GENOMIC DNA]</scope>
    <source>
        <strain evidence="2 3">So ceGT47</strain>
    </source>
</reference>
<dbReference type="AlphaFoldDB" id="A0A4P2Q427"/>
<sequence>MTMQDAPAAPTGLELDHEGPTDAAAPGEAGRSRGATLQDLVADEPLPQAPCAPVAIGMRTGRVLSVAGDRATLALGDADAPVEAAIAPSVDPAVVDEAREQGNAVLVELSPGEAPVVVAVLTTQRPRAIRLHAATVHIEADQELSLSAGESFVQMRRGGLVTIAGAQEVSMRTSQGTVRVRKDGEIELDSESEVLLRSSKSALRVRAEDEEIALIATQIRATSRGLFRMVGRLLRLN</sequence>
<protein>
    <submittedName>
        <fullName evidence="2">Uncharacterized protein</fullName>
    </submittedName>
</protein>
<accession>A0A4P2Q427</accession>
<name>A0A4P2Q427_SORCE</name>
<dbReference type="Proteomes" id="UP000295781">
    <property type="component" value="Chromosome"/>
</dbReference>
<organism evidence="2 3">
    <name type="scientific">Sorangium cellulosum</name>
    <name type="common">Polyangium cellulosum</name>
    <dbReference type="NCBI Taxonomy" id="56"/>
    <lineage>
        <taxon>Bacteria</taxon>
        <taxon>Pseudomonadati</taxon>
        <taxon>Myxococcota</taxon>
        <taxon>Polyangia</taxon>
        <taxon>Polyangiales</taxon>
        <taxon>Polyangiaceae</taxon>
        <taxon>Sorangium</taxon>
    </lineage>
</organism>
<evidence type="ECO:0000313" key="2">
    <source>
        <dbReference type="EMBL" id="AUX24120.1"/>
    </source>
</evidence>
<dbReference type="EMBL" id="CP012670">
    <property type="protein sequence ID" value="AUX24120.1"/>
    <property type="molecule type" value="Genomic_DNA"/>
</dbReference>
<proteinExistence type="predicted"/>
<evidence type="ECO:0000256" key="1">
    <source>
        <dbReference type="SAM" id="MobiDB-lite"/>
    </source>
</evidence>